<comment type="caution">
    <text evidence="1">The sequence shown here is derived from an EMBL/GenBank/DDBJ whole genome shotgun (WGS) entry which is preliminary data.</text>
</comment>
<accession>A0ABP9EQY3</accession>
<gene>
    <name evidence="1" type="ORF">GCM10023333_17700</name>
</gene>
<protein>
    <recommendedName>
        <fullName evidence="3">Malate dehydrogenase</fullName>
    </recommendedName>
</protein>
<keyword evidence="2" id="KW-1185">Reference proteome</keyword>
<name>A0ABP9EQY3_9GAMM</name>
<evidence type="ECO:0008006" key="3">
    <source>
        <dbReference type="Google" id="ProtNLM"/>
    </source>
</evidence>
<reference evidence="2" key="1">
    <citation type="journal article" date="2019" name="Int. J. Syst. Evol. Microbiol.">
        <title>The Global Catalogue of Microorganisms (GCM) 10K type strain sequencing project: providing services to taxonomists for standard genome sequencing and annotation.</title>
        <authorList>
            <consortium name="The Broad Institute Genomics Platform"/>
            <consortium name="The Broad Institute Genome Sequencing Center for Infectious Disease"/>
            <person name="Wu L."/>
            <person name="Ma J."/>
        </authorList>
    </citation>
    <scope>NUCLEOTIDE SEQUENCE [LARGE SCALE GENOMIC DNA]</scope>
    <source>
        <strain evidence="2">JCM 18401</strain>
    </source>
</reference>
<evidence type="ECO:0000313" key="1">
    <source>
        <dbReference type="EMBL" id="GAA4883888.1"/>
    </source>
</evidence>
<organism evidence="1 2">
    <name type="scientific">Ferrimonas pelagia</name>
    <dbReference type="NCBI Taxonomy" id="1177826"/>
    <lineage>
        <taxon>Bacteria</taxon>
        <taxon>Pseudomonadati</taxon>
        <taxon>Pseudomonadota</taxon>
        <taxon>Gammaproteobacteria</taxon>
        <taxon>Alteromonadales</taxon>
        <taxon>Ferrimonadaceae</taxon>
        <taxon>Ferrimonas</taxon>
    </lineage>
</organism>
<dbReference type="Proteomes" id="UP001499988">
    <property type="component" value="Unassembled WGS sequence"/>
</dbReference>
<proteinExistence type="predicted"/>
<evidence type="ECO:0000313" key="2">
    <source>
        <dbReference type="Proteomes" id="UP001499988"/>
    </source>
</evidence>
<sequence>MQITQIKPGMVIECHHGIATVVAIDTHNHTVLIERQDNHGHISVPARDIEGEPRLDSGYDREY</sequence>
<dbReference type="EMBL" id="BAABJZ010000024">
    <property type="protein sequence ID" value="GAA4883888.1"/>
    <property type="molecule type" value="Genomic_DNA"/>
</dbReference>